<evidence type="ECO:0000313" key="3">
    <source>
        <dbReference type="EMBL" id="JAC28023.1"/>
    </source>
</evidence>
<feature type="compositionally biased region" description="Polar residues" evidence="1">
    <location>
        <begin position="162"/>
        <end position="177"/>
    </location>
</feature>
<feature type="compositionally biased region" description="Pro residues" evidence="1">
    <location>
        <begin position="119"/>
        <end position="135"/>
    </location>
</feature>
<evidence type="ECO:0000256" key="1">
    <source>
        <dbReference type="SAM" id="MobiDB-lite"/>
    </source>
</evidence>
<feature type="region of interest" description="Disordered" evidence="1">
    <location>
        <begin position="46"/>
        <end position="177"/>
    </location>
</feature>
<dbReference type="EMBL" id="GBBM01007395">
    <property type="protein sequence ID" value="JAC28023.1"/>
    <property type="molecule type" value="mRNA"/>
</dbReference>
<keyword evidence="2" id="KW-0732">Signal</keyword>
<dbReference type="AlphaFoldDB" id="A0A023G593"/>
<feature type="chain" id="PRO_5001518255" evidence="2">
    <location>
        <begin position="25"/>
        <end position="177"/>
    </location>
</feature>
<organism evidence="3">
    <name type="scientific">Amblyomma triste</name>
    <name type="common">Neotropical tick</name>
    <dbReference type="NCBI Taxonomy" id="251400"/>
    <lineage>
        <taxon>Eukaryota</taxon>
        <taxon>Metazoa</taxon>
        <taxon>Ecdysozoa</taxon>
        <taxon>Arthropoda</taxon>
        <taxon>Chelicerata</taxon>
        <taxon>Arachnida</taxon>
        <taxon>Acari</taxon>
        <taxon>Parasitiformes</taxon>
        <taxon>Ixodida</taxon>
        <taxon>Ixodoidea</taxon>
        <taxon>Ixodidae</taxon>
        <taxon>Amblyomminae</taxon>
        <taxon>Amblyomma</taxon>
    </lineage>
</organism>
<accession>A0A023G593</accession>
<feature type="signal peptide" evidence="2">
    <location>
        <begin position="1"/>
        <end position="24"/>
    </location>
</feature>
<name>A0A023G593_AMBTT</name>
<reference evidence="3" key="1">
    <citation type="submission" date="2014-03" db="EMBL/GenBank/DDBJ databases">
        <title>The sialotranscriptome of Amblyomma triste, Amblyomma parvum and Amblyomma cajennense ticks, uncovered by 454-based RNA-seq.</title>
        <authorList>
            <person name="Garcia G.R."/>
            <person name="Gardinassi L.G."/>
            <person name="Ribeiro J.M."/>
            <person name="Anatriello E."/>
            <person name="Ferreira B.R."/>
            <person name="Moreira H.N."/>
            <person name="Mafra C."/>
            <person name="Olegario M.M."/>
            <person name="Szabo P.J."/>
            <person name="Miranda-Santos I.K."/>
            <person name="Maruyama S.R."/>
        </authorList>
    </citation>
    <scope>NUCLEOTIDE SEQUENCE</scope>
    <source>
        <strain evidence="3">Mato Grasso do Sul</strain>
        <tissue evidence="3">Salivary glands</tissue>
    </source>
</reference>
<evidence type="ECO:0000256" key="2">
    <source>
        <dbReference type="SAM" id="SignalP"/>
    </source>
</evidence>
<protein>
    <submittedName>
        <fullName evidence="3">Putative voltage gated chloride channel domain-containing protein</fullName>
    </submittedName>
</protein>
<sequence>MAAQLRLMLFLAVISLTLPRNAFCTEWEPSSTKGILLAIEPRILPQGASTSNQQRSRRPSSFPGSIGQAGSASGLLSPPPPYTEAPPSSSSSRRRPSRPMPQVLSPPPSYPGLTSPDLYAPPPYPGISSSPPPAYPANHLPLAGSPTPQRQRSYDPVRARPGSTTGGRSSASVSRPN</sequence>
<proteinExistence type="evidence at transcript level"/>